<dbReference type="Proteomes" id="UP000499080">
    <property type="component" value="Unassembled WGS sequence"/>
</dbReference>
<accession>A0A4Y2SJC6</accession>
<dbReference type="AlphaFoldDB" id="A0A4Y2SJC6"/>
<proteinExistence type="predicted"/>
<dbReference type="EMBL" id="BGPR01022072">
    <property type="protein sequence ID" value="GBN87991.1"/>
    <property type="molecule type" value="Genomic_DNA"/>
</dbReference>
<gene>
    <name evidence="1" type="ORF">AVEN_26376_1</name>
</gene>
<evidence type="ECO:0000313" key="1">
    <source>
        <dbReference type="EMBL" id="GBN87991.1"/>
    </source>
</evidence>
<sequence length="80" mass="9331">MHSFFAYRQFSSNFKCGDPMILPYELIHSRNRGTVGHSVRLHRAWQVLDVYASRLITLTPPEYAAPCERLLSPYTSFILR</sequence>
<organism evidence="1 2">
    <name type="scientific">Araneus ventricosus</name>
    <name type="common">Orbweaver spider</name>
    <name type="synonym">Epeira ventricosa</name>
    <dbReference type="NCBI Taxonomy" id="182803"/>
    <lineage>
        <taxon>Eukaryota</taxon>
        <taxon>Metazoa</taxon>
        <taxon>Ecdysozoa</taxon>
        <taxon>Arthropoda</taxon>
        <taxon>Chelicerata</taxon>
        <taxon>Arachnida</taxon>
        <taxon>Araneae</taxon>
        <taxon>Araneomorphae</taxon>
        <taxon>Entelegynae</taxon>
        <taxon>Araneoidea</taxon>
        <taxon>Araneidae</taxon>
        <taxon>Araneus</taxon>
    </lineage>
</organism>
<reference evidence="1 2" key="1">
    <citation type="journal article" date="2019" name="Sci. Rep.">
        <title>Orb-weaving spider Araneus ventricosus genome elucidates the spidroin gene catalogue.</title>
        <authorList>
            <person name="Kono N."/>
            <person name="Nakamura H."/>
            <person name="Ohtoshi R."/>
            <person name="Moran D.A.P."/>
            <person name="Shinohara A."/>
            <person name="Yoshida Y."/>
            <person name="Fujiwara M."/>
            <person name="Mori M."/>
            <person name="Tomita M."/>
            <person name="Arakawa K."/>
        </authorList>
    </citation>
    <scope>NUCLEOTIDE SEQUENCE [LARGE SCALE GENOMIC DNA]</scope>
</reference>
<keyword evidence="2" id="KW-1185">Reference proteome</keyword>
<protein>
    <submittedName>
        <fullName evidence="1">Uncharacterized protein</fullName>
    </submittedName>
</protein>
<name>A0A4Y2SJC6_ARAVE</name>
<evidence type="ECO:0000313" key="2">
    <source>
        <dbReference type="Proteomes" id="UP000499080"/>
    </source>
</evidence>
<comment type="caution">
    <text evidence="1">The sequence shown here is derived from an EMBL/GenBank/DDBJ whole genome shotgun (WGS) entry which is preliminary data.</text>
</comment>